<proteinExistence type="predicted"/>
<dbReference type="EMBL" id="CM007649">
    <property type="protein sequence ID" value="ONM31310.1"/>
    <property type="molecule type" value="Genomic_DNA"/>
</dbReference>
<accession>A0A1D6MQM3</accession>
<evidence type="ECO:0000313" key="1">
    <source>
        <dbReference type="EMBL" id="ONM31310.1"/>
    </source>
</evidence>
<dbReference type="InParanoid" id="A0A1D6MQM3"/>
<dbReference type="AlphaFoldDB" id="A0A1D6MQM3"/>
<reference evidence="1" key="1">
    <citation type="submission" date="2015-12" db="EMBL/GenBank/DDBJ databases">
        <title>Update maize B73 reference genome by single molecule sequencing technologies.</title>
        <authorList>
            <consortium name="Maize Genome Sequencing Project"/>
            <person name="Ware D."/>
        </authorList>
    </citation>
    <scope>NUCLEOTIDE SEQUENCE [LARGE SCALE GENOMIC DNA]</scope>
    <source>
        <tissue evidence="1">Seedling</tissue>
    </source>
</reference>
<organism evidence="1">
    <name type="scientific">Zea mays</name>
    <name type="common">Maize</name>
    <dbReference type="NCBI Taxonomy" id="4577"/>
    <lineage>
        <taxon>Eukaryota</taxon>
        <taxon>Viridiplantae</taxon>
        <taxon>Streptophyta</taxon>
        <taxon>Embryophyta</taxon>
        <taxon>Tracheophyta</taxon>
        <taxon>Spermatophyta</taxon>
        <taxon>Magnoliopsida</taxon>
        <taxon>Liliopsida</taxon>
        <taxon>Poales</taxon>
        <taxon>Poaceae</taxon>
        <taxon>PACMAD clade</taxon>
        <taxon>Panicoideae</taxon>
        <taxon>Andropogonodae</taxon>
        <taxon>Andropogoneae</taxon>
        <taxon>Tripsacinae</taxon>
        <taxon>Zea</taxon>
    </lineage>
</organism>
<protein>
    <submittedName>
        <fullName evidence="1">Uncharacterized protein</fullName>
    </submittedName>
</protein>
<gene>
    <name evidence="1" type="ORF">ZEAMMB73_Zm00001d040417</name>
</gene>
<name>A0A1D6MQM3_MAIZE</name>
<sequence>MAPFLLGSNGVAEQQPCPLLPGMQQPILLSSPHKTVTPLLAVLCGARRLFGKCAASRALQQPSRSFSTPLVACRRSRARCAAPSATPLKPMLVVDATLRALPVRWNVDPCGQPMRLVMTHSG</sequence>